<sequence>MPEHQLKFTMVSTWESRETKTLMMSKKYSKDAYDVKETVTPNPVVKETDSLT</sequence>
<dbReference type="EMBL" id="LXQA010499595">
    <property type="protein sequence ID" value="MCI55649.1"/>
    <property type="molecule type" value="Genomic_DNA"/>
</dbReference>
<evidence type="ECO:0000313" key="2">
    <source>
        <dbReference type="Proteomes" id="UP000265520"/>
    </source>
</evidence>
<name>A0A392T3M0_9FABA</name>
<dbReference type="Proteomes" id="UP000265520">
    <property type="component" value="Unassembled WGS sequence"/>
</dbReference>
<proteinExistence type="predicted"/>
<dbReference type="AlphaFoldDB" id="A0A392T3M0"/>
<comment type="caution">
    <text evidence="1">The sequence shown here is derived from an EMBL/GenBank/DDBJ whole genome shotgun (WGS) entry which is preliminary data.</text>
</comment>
<organism evidence="1 2">
    <name type="scientific">Trifolium medium</name>
    <dbReference type="NCBI Taxonomy" id="97028"/>
    <lineage>
        <taxon>Eukaryota</taxon>
        <taxon>Viridiplantae</taxon>
        <taxon>Streptophyta</taxon>
        <taxon>Embryophyta</taxon>
        <taxon>Tracheophyta</taxon>
        <taxon>Spermatophyta</taxon>
        <taxon>Magnoliopsida</taxon>
        <taxon>eudicotyledons</taxon>
        <taxon>Gunneridae</taxon>
        <taxon>Pentapetalae</taxon>
        <taxon>rosids</taxon>
        <taxon>fabids</taxon>
        <taxon>Fabales</taxon>
        <taxon>Fabaceae</taxon>
        <taxon>Papilionoideae</taxon>
        <taxon>50 kb inversion clade</taxon>
        <taxon>NPAAA clade</taxon>
        <taxon>Hologalegina</taxon>
        <taxon>IRL clade</taxon>
        <taxon>Trifolieae</taxon>
        <taxon>Trifolium</taxon>
    </lineage>
</organism>
<accession>A0A392T3M0</accession>
<feature type="non-terminal residue" evidence="1">
    <location>
        <position position="52"/>
    </location>
</feature>
<keyword evidence="2" id="KW-1185">Reference proteome</keyword>
<evidence type="ECO:0000313" key="1">
    <source>
        <dbReference type="EMBL" id="MCI55649.1"/>
    </source>
</evidence>
<protein>
    <submittedName>
        <fullName evidence="1">Uncharacterized protein</fullName>
    </submittedName>
</protein>
<reference evidence="1 2" key="1">
    <citation type="journal article" date="2018" name="Front. Plant Sci.">
        <title>Red Clover (Trifolium pratense) and Zigzag Clover (T. medium) - A Picture of Genomic Similarities and Differences.</title>
        <authorList>
            <person name="Dluhosova J."/>
            <person name="Istvanek J."/>
            <person name="Nedelnik J."/>
            <person name="Repkova J."/>
        </authorList>
    </citation>
    <scope>NUCLEOTIDE SEQUENCE [LARGE SCALE GENOMIC DNA]</scope>
    <source>
        <strain evidence="2">cv. 10/8</strain>
        <tissue evidence="1">Leaf</tissue>
    </source>
</reference>